<keyword evidence="10" id="KW-1185">Reference proteome</keyword>
<evidence type="ECO:0000256" key="2">
    <source>
        <dbReference type="ARBA" id="ARBA00022475"/>
    </source>
</evidence>
<keyword evidence="4 6" id="KW-1133">Transmembrane helix</keyword>
<dbReference type="Pfam" id="PF03772">
    <property type="entry name" value="Competence"/>
    <property type="match status" value="1"/>
</dbReference>
<feature type="transmembrane region" description="Helical" evidence="6">
    <location>
        <begin position="472"/>
        <end position="489"/>
    </location>
</feature>
<protein>
    <submittedName>
        <fullName evidence="9">Competence protein ComEC</fullName>
    </submittedName>
</protein>
<accession>A0A1H3P0Z9</accession>
<name>A0A1H3P0Z9_9RHOB</name>
<reference evidence="10" key="1">
    <citation type="submission" date="2016-10" db="EMBL/GenBank/DDBJ databases">
        <authorList>
            <person name="Varghese N."/>
            <person name="Submissions S."/>
        </authorList>
    </citation>
    <scope>NUCLEOTIDE SEQUENCE [LARGE SCALE GENOMIC DNA]</scope>
    <source>
        <strain evidence="10">DSM 100420</strain>
    </source>
</reference>
<evidence type="ECO:0000259" key="7">
    <source>
        <dbReference type="Pfam" id="PF03772"/>
    </source>
</evidence>
<feature type="transmembrane region" description="Helical" evidence="6">
    <location>
        <begin position="439"/>
        <end position="465"/>
    </location>
</feature>
<evidence type="ECO:0000313" key="9">
    <source>
        <dbReference type="EMBL" id="SDY94772.1"/>
    </source>
</evidence>
<evidence type="ECO:0000313" key="10">
    <source>
        <dbReference type="Proteomes" id="UP000198914"/>
    </source>
</evidence>
<evidence type="ECO:0000256" key="4">
    <source>
        <dbReference type="ARBA" id="ARBA00022989"/>
    </source>
</evidence>
<dbReference type="EMBL" id="FNPX01000004">
    <property type="protein sequence ID" value="SDY94772.1"/>
    <property type="molecule type" value="Genomic_DNA"/>
</dbReference>
<evidence type="ECO:0000259" key="8">
    <source>
        <dbReference type="Pfam" id="PF13567"/>
    </source>
</evidence>
<feature type="transmembrane region" description="Helical" evidence="6">
    <location>
        <begin position="309"/>
        <end position="325"/>
    </location>
</feature>
<feature type="transmembrane region" description="Helical" evidence="6">
    <location>
        <begin position="30"/>
        <end position="47"/>
    </location>
</feature>
<evidence type="ECO:0000256" key="5">
    <source>
        <dbReference type="ARBA" id="ARBA00023136"/>
    </source>
</evidence>
<feature type="transmembrane region" description="Helical" evidence="6">
    <location>
        <begin position="337"/>
        <end position="368"/>
    </location>
</feature>
<dbReference type="Proteomes" id="UP000198914">
    <property type="component" value="Unassembled WGS sequence"/>
</dbReference>
<dbReference type="RefSeq" id="WP_092644212.1">
    <property type="nucleotide sequence ID" value="NZ_FNPX01000004.1"/>
</dbReference>
<comment type="subcellular location">
    <subcellularLocation>
        <location evidence="1">Cell membrane</location>
        <topology evidence="1">Multi-pass membrane protein</topology>
    </subcellularLocation>
</comment>
<feature type="transmembrane region" description="Helical" evidence="6">
    <location>
        <begin position="54"/>
        <end position="71"/>
    </location>
</feature>
<dbReference type="NCBIfam" id="TIGR00360">
    <property type="entry name" value="ComEC_N-term"/>
    <property type="match status" value="1"/>
</dbReference>
<evidence type="ECO:0000256" key="3">
    <source>
        <dbReference type="ARBA" id="ARBA00022692"/>
    </source>
</evidence>
<evidence type="ECO:0000256" key="6">
    <source>
        <dbReference type="SAM" id="Phobius"/>
    </source>
</evidence>
<feature type="transmembrane region" description="Helical" evidence="6">
    <location>
        <begin position="269"/>
        <end position="289"/>
    </location>
</feature>
<dbReference type="GO" id="GO:0005886">
    <property type="term" value="C:plasma membrane"/>
    <property type="evidence" value="ECO:0007669"/>
    <property type="project" value="UniProtKB-SubCell"/>
</dbReference>
<feature type="domain" description="ComEC/Rec2-related protein" evidence="7">
    <location>
        <begin position="249"/>
        <end position="522"/>
    </location>
</feature>
<keyword evidence="3 6" id="KW-0812">Transmembrane</keyword>
<dbReference type="PANTHER" id="PTHR30619">
    <property type="entry name" value="DNA INTERNALIZATION/COMPETENCE PROTEIN COMEC/REC2"/>
    <property type="match status" value="1"/>
</dbReference>
<dbReference type="PANTHER" id="PTHR30619:SF7">
    <property type="entry name" value="BETA-LACTAMASE DOMAIN PROTEIN"/>
    <property type="match status" value="1"/>
</dbReference>
<feature type="transmembrane region" description="Helical" evidence="6">
    <location>
        <begin position="501"/>
        <end position="520"/>
    </location>
</feature>
<dbReference type="InterPro" id="IPR052159">
    <property type="entry name" value="Competence_DNA_uptake"/>
</dbReference>
<keyword evidence="5 6" id="KW-0472">Membrane</keyword>
<organism evidence="9 10">
    <name type="scientific">Jannaschia faecimaris</name>
    <dbReference type="NCBI Taxonomy" id="1244108"/>
    <lineage>
        <taxon>Bacteria</taxon>
        <taxon>Pseudomonadati</taxon>
        <taxon>Pseudomonadota</taxon>
        <taxon>Alphaproteobacteria</taxon>
        <taxon>Rhodobacterales</taxon>
        <taxon>Roseobacteraceae</taxon>
        <taxon>Jannaschia</taxon>
    </lineage>
</organism>
<dbReference type="Pfam" id="PF13567">
    <property type="entry name" value="DUF4131"/>
    <property type="match status" value="1"/>
</dbReference>
<dbReference type="STRING" id="1244108.SAMN05444004_104194"/>
<sequence>MHQTQVAPRPPPALWIWATETSQALRGHRLPWLAIALAAGIGGYFALPAEPAGVVLISWIWLGVTFAWAGWRLRASVGFIFLILAVCVLGVGVAQLRTRIVAGPVLEFRYYGAVEGRVVTLDRSASGAVRVTLDGVRLDRVAPDRTPRRVRLSLQQQEGLGWIVPGARIMTTAHLLSPSGPTEPGGFDFQRHAWYLSLGAVGYTRVPVVRAAPDAGGWFTGITKARGIVAKALRDRMPGQVGEVAAAITTGDRSGLSDEITASLRASNLAHLLAISGLHMGLLVGFVFWTVRGGLALIPSIALIRPTRVWAAVASLPFATAYLVLSGGSVATQRAYVMAVVMLGAIVVGRRALSMRSVAIAAILVLLWRPESLTGPGFQMSFAATGALVLVFGTLARTERPDWLRGWRGGILSLLLSSLVAGMATAPIAALHFNRVGHYGVLANMLAVPMMGLAVMPLLFVGLMLMPLGLEALPLALAGWGIEWIMMVAQEVGGLPGAVSAVPAPHWHVLPVLGLGMAILGTARSGAVRSVGLVVLAVAAVLWVRSPRPDILISDDGRLLGIQTEQGRWLSRETGVSFVAQSWLENDGDMVAQAEAAGRERPAAIPISLHHAATKTALPQAVADCARDPGWLIVSVAPEVVPEGCRLIGPATLSQTGAIAVYLEDGILKVWTAREVQGRRPWSRGP</sequence>
<feature type="transmembrane region" description="Helical" evidence="6">
    <location>
        <begin position="527"/>
        <end position="544"/>
    </location>
</feature>
<feature type="transmembrane region" description="Helical" evidence="6">
    <location>
        <begin position="380"/>
        <end position="398"/>
    </location>
</feature>
<dbReference type="InterPro" id="IPR025405">
    <property type="entry name" value="DUF4131"/>
</dbReference>
<evidence type="ECO:0000256" key="1">
    <source>
        <dbReference type="ARBA" id="ARBA00004651"/>
    </source>
</evidence>
<feature type="transmembrane region" description="Helical" evidence="6">
    <location>
        <begin position="77"/>
        <end position="96"/>
    </location>
</feature>
<gene>
    <name evidence="9" type="ORF">SAMN05444004_104194</name>
</gene>
<feature type="transmembrane region" description="Helical" evidence="6">
    <location>
        <begin position="410"/>
        <end position="433"/>
    </location>
</feature>
<proteinExistence type="predicted"/>
<dbReference type="AlphaFoldDB" id="A0A1H3P0Z9"/>
<keyword evidence="2" id="KW-1003">Cell membrane</keyword>
<dbReference type="OrthoDB" id="9790149at2"/>
<feature type="domain" description="DUF4131" evidence="8">
    <location>
        <begin position="58"/>
        <end position="191"/>
    </location>
</feature>
<dbReference type="InterPro" id="IPR004477">
    <property type="entry name" value="ComEC_N"/>
</dbReference>